<reference evidence="2" key="2">
    <citation type="submission" date="2021-01" db="EMBL/GenBank/DDBJ databases">
        <authorList>
            <person name="Schikora-Tamarit M.A."/>
        </authorList>
    </citation>
    <scope>NUCLEOTIDE SEQUENCE</scope>
    <source>
        <strain evidence="2">CBS2887</strain>
    </source>
</reference>
<keyword evidence="1" id="KW-0732">Signal</keyword>
<sequence length="204" mass="22329">MGSYLPSMLACLTCKHVLLLVTGFRPFGLSVDDVLLLICEPIEPFERALPVVLVDLVSAVEELFLRGVDVGIRLLCLVAVGDKDLREEVCLLLRDGEVLPRGVLEAVEDAEGVLLSNGVRLGLTVLLNLEGVWNLEGDTARIGELFLAIFLLIIGVVEENSFGSKSSDISIFQAKRQPWLKLINPAPSSVKIKCLMLSEWPHVL</sequence>
<evidence type="ECO:0000256" key="1">
    <source>
        <dbReference type="SAM" id="SignalP"/>
    </source>
</evidence>
<feature type="signal peptide" evidence="1">
    <location>
        <begin position="1"/>
        <end position="23"/>
    </location>
</feature>
<feature type="chain" id="PRO_5040517407" evidence="1">
    <location>
        <begin position="24"/>
        <end position="204"/>
    </location>
</feature>
<keyword evidence="3" id="KW-1185">Reference proteome</keyword>
<protein>
    <submittedName>
        <fullName evidence="2">Uncharacterized protein</fullName>
    </submittedName>
</protein>
<dbReference type="AlphaFoldDB" id="A0A9P8Q1X9"/>
<organism evidence="2 3">
    <name type="scientific">Wickerhamomyces pijperi</name>
    <name type="common">Yeast</name>
    <name type="synonym">Pichia pijperi</name>
    <dbReference type="NCBI Taxonomy" id="599730"/>
    <lineage>
        <taxon>Eukaryota</taxon>
        <taxon>Fungi</taxon>
        <taxon>Dikarya</taxon>
        <taxon>Ascomycota</taxon>
        <taxon>Saccharomycotina</taxon>
        <taxon>Saccharomycetes</taxon>
        <taxon>Phaffomycetales</taxon>
        <taxon>Wickerhamomycetaceae</taxon>
        <taxon>Wickerhamomyces</taxon>
    </lineage>
</organism>
<dbReference type="EMBL" id="JAEUBG010003513">
    <property type="protein sequence ID" value="KAH3682667.1"/>
    <property type="molecule type" value="Genomic_DNA"/>
</dbReference>
<comment type="caution">
    <text evidence="2">The sequence shown here is derived from an EMBL/GenBank/DDBJ whole genome shotgun (WGS) entry which is preliminary data.</text>
</comment>
<accession>A0A9P8Q1X9</accession>
<reference evidence="2" key="1">
    <citation type="journal article" date="2021" name="Open Biol.">
        <title>Shared evolutionary footprints suggest mitochondrial oxidative damage underlies multiple complex I losses in fungi.</title>
        <authorList>
            <person name="Schikora-Tamarit M.A."/>
            <person name="Marcet-Houben M."/>
            <person name="Nosek J."/>
            <person name="Gabaldon T."/>
        </authorList>
    </citation>
    <scope>NUCLEOTIDE SEQUENCE</scope>
    <source>
        <strain evidence="2">CBS2887</strain>
    </source>
</reference>
<evidence type="ECO:0000313" key="2">
    <source>
        <dbReference type="EMBL" id="KAH3682667.1"/>
    </source>
</evidence>
<gene>
    <name evidence="2" type="ORF">WICPIJ_006361</name>
</gene>
<dbReference type="Proteomes" id="UP000774326">
    <property type="component" value="Unassembled WGS sequence"/>
</dbReference>
<evidence type="ECO:0000313" key="3">
    <source>
        <dbReference type="Proteomes" id="UP000774326"/>
    </source>
</evidence>
<proteinExistence type="predicted"/>
<name>A0A9P8Q1X9_WICPI</name>